<accession>A0A2P5KDZ6</accession>
<proteinExistence type="predicted"/>
<organism evidence="1 2">
    <name type="scientific">Mycetohabitans endofungorum</name>
    <dbReference type="NCBI Taxonomy" id="417203"/>
    <lineage>
        <taxon>Bacteria</taxon>
        <taxon>Pseudomonadati</taxon>
        <taxon>Pseudomonadota</taxon>
        <taxon>Betaproteobacteria</taxon>
        <taxon>Burkholderiales</taxon>
        <taxon>Burkholderiaceae</taxon>
        <taxon>Mycetohabitans</taxon>
    </lineage>
</organism>
<dbReference type="RefSeq" id="WP_104076070.1">
    <property type="nucleotide sequence ID" value="NZ_CP062178.1"/>
</dbReference>
<protein>
    <submittedName>
        <fullName evidence="1">Uncharacterized protein</fullName>
    </submittedName>
</protein>
<gene>
    <name evidence="1" type="ORF">B0O95_10122</name>
</gene>
<keyword evidence="2" id="KW-1185">Reference proteome</keyword>
<dbReference type="Proteomes" id="UP000243096">
    <property type="component" value="Unassembled WGS sequence"/>
</dbReference>
<dbReference type="EMBL" id="PRDW01000001">
    <property type="protein sequence ID" value="PPB84941.1"/>
    <property type="molecule type" value="Genomic_DNA"/>
</dbReference>
<dbReference type="AlphaFoldDB" id="A0A2P5KDZ6"/>
<dbReference type="OrthoDB" id="6626198at2"/>
<sequence>MTHAPVRAAALSGMLRAAACDPLRHHAIDEWQCRTFRLRENVRFHDGVLLLITQVGHTADQRSIELPTMRECCAY</sequence>
<comment type="caution">
    <text evidence="1">The sequence shown here is derived from an EMBL/GenBank/DDBJ whole genome shotgun (WGS) entry which is preliminary data.</text>
</comment>
<reference evidence="1 2" key="1">
    <citation type="submission" date="2018-01" db="EMBL/GenBank/DDBJ databases">
        <title>Genomic Encyclopedia of Type Strains, Phase III (KMG-III): the genomes of soil and plant-associated and newly described type strains.</title>
        <authorList>
            <person name="Whitman W."/>
        </authorList>
    </citation>
    <scope>NUCLEOTIDE SEQUENCE [LARGE SCALE GENOMIC DNA]</scope>
    <source>
        <strain evidence="1 2">HKI456</strain>
    </source>
</reference>
<name>A0A2P5KDZ6_9BURK</name>
<evidence type="ECO:0000313" key="2">
    <source>
        <dbReference type="Proteomes" id="UP000243096"/>
    </source>
</evidence>
<evidence type="ECO:0000313" key="1">
    <source>
        <dbReference type="EMBL" id="PPB84941.1"/>
    </source>
</evidence>